<dbReference type="Proteomes" id="UP000446658">
    <property type="component" value="Unassembled WGS sequence"/>
</dbReference>
<evidence type="ECO:0000313" key="1">
    <source>
        <dbReference type="EMBL" id="MTD32828.1"/>
    </source>
</evidence>
<reference evidence="1 2" key="1">
    <citation type="submission" date="2019-11" db="EMBL/GenBank/DDBJ databases">
        <title>Draft genome sequence of Paludibacterium sp. dN18-1.</title>
        <authorList>
            <person name="Im W.-T."/>
        </authorList>
    </citation>
    <scope>NUCLEOTIDE SEQUENCE [LARGE SCALE GENOMIC DNA]</scope>
    <source>
        <strain evidence="2">dN 18-1</strain>
    </source>
</reference>
<proteinExistence type="predicted"/>
<comment type="caution">
    <text evidence="1">The sequence shown here is derived from an EMBL/GenBank/DDBJ whole genome shotgun (WGS) entry which is preliminary data.</text>
</comment>
<dbReference type="InterPro" id="IPR038765">
    <property type="entry name" value="Papain-like_cys_pep_sf"/>
</dbReference>
<protein>
    <submittedName>
        <fullName evidence="1">Uncharacterized protein</fullName>
    </submittedName>
</protein>
<dbReference type="EMBL" id="WLYX01000001">
    <property type="protein sequence ID" value="MTD32828.1"/>
    <property type="molecule type" value="Genomic_DNA"/>
</dbReference>
<accession>A0A844GC70</accession>
<evidence type="ECO:0000313" key="2">
    <source>
        <dbReference type="Proteomes" id="UP000446658"/>
    </source>
</evidence>
<organism evidence="1 2">
    <name type="scientific">Paludibacterium denitrificans</name>
    <dbReference type="NCBI Taxonomy" id="2675226"/>
    <lineage>
        <taxon>Bacteria</taxon>
        <taxon>Pseudomonadati</taxon>
        <taxon>Pseudomonadota</taxon>
        <taxon>Betaproteobacteria</taxon>
        <taxon>Neisseriales</taxon>
        <taxon>Chromobacteriaceae</taxon>
        <taxon>Paludibacterium</taxon>
    </lineage>
</organism>
<dbReference type="SUPFAM" id="SSF54001">
    <property type="entry name" value="Cysteine proteinases"/>
    <property type="match status" value="1"/>
</dbReference>
<gene>
    <name evidence="1" type="ORF">GKE73_04945</name>
</gene>
<dbReference type="RefSeq" id="WP_230369423.1">
    <property type="nucleotide sequence ID" value="NZ_WLYX01000001.1"/>
</dbReference>
<sequence>MPSRQQWLRVDATAAIAPNRVEQSIEQSVAGAAETLPLTHRAVPGWWLAARQNWQTAAFVWQQWVVGYDAQRQQSVYQRTGVGAAC</sequence>
<name>A0A844GC70_9NEIS</name>
<keyword evidence="2" id="KW-1185">Reference proteome</keyword>
<dbReference type="AlphaFoldDB" id="A0A844GC70"/>